<keyword evidence="4" id="KW-1185">Reference proteome</keyword>
<proteinExistence type="predicted"/>
<feature type="domain" description="CAAX prenyl protease 2/Lysostaphin resistance protein A-like" evidence="2">
    <location>
        <begin position="134"/>
        <end position="239"/>
    </location>
</feature>
<name>A0A7D3VU84_ACTVE</name>
<feature type="transmembrane region" description="Helical" evidence="1">
    <location>
        <begin position="168"/>
        <end position="188"/>
    </location>
</feature>
<dbReference type="EMBL" id="CP053892">
    <property type="protein sequence ID" value="QKG23019.1"/>
    <property type="molecule type" value="Genomic_DNA"/>
</dbReference>
<dbReference type="GO" id="GO:0004175">
    <property type="term" value="F:endopeptidase activity"/>
    <property type="evidence" value="ECO:0007669"/>
    <property type="project" value="UniProtKB-ARBA"/>
</dbReference>
<accession>A0A7D3VU84</accession>
<dbReference type="PANTHER" id="PTHR35797">
    <property type="entry name" value="PROTEASE-RELATED"/>
    <property type="match status" value="1"/>
</dbReference>
<dbReference type="InterPro" id="IPR003675">
    <property type="entry name" value="Rce1/LyrA-like_dom"/>
</dbReference>
<feature type="transmembrane region" description="Helical" evidence="1">
    <location>
        <begin position="90"/>
        <end position="111"/>
    </location>
</feature>
<keyword evidence="1" id="KW-0472">Membrane</keyword>
<feature type="transmembrane region" description="Helical" evidence="1">
    <location>
        <begin position="17"/>
        <end position="38"/>
    </location>
</feature>
<gene>
    <name evidence="3" type="ORF">ACTIVE_4660</name>
</gene>
<organism evidence="3 4">
    <name type="scientific">Actinomadura verrucosospora</name>
    <dbReference type="NCBI Taxonomy" id="46165"/>
    <lineage>
        <taxon>Bacteria</taxon>
        <taxon>Bacillati</taxon>
        <taxon>Actinomycetota</taxon>
        <taxon>Actinomycetes</taxon>
        <taxon>Streptosporangiales</taxon>
        <taxon>Thermomonosporaceae</taxon>
        <taxon>Actinomadura</taxon>
    </lineage>
</organism>
<dbReference type="InterPro" id="IPR042150">
    <property type="entry name" value="MmRce1-like"/>
</dbReference>
<evidence type="ECO:0000313" key="3">
    <source>
        <dbReference type="EMBL" id="QKG23019.1"/>
    </source>
</evidence>
<feature type="transmembrane region" description="Helical" evidence="1">
    <location>
        <begin position="131"/>
        <end position="147"/>
    </location>
</feature>
<feature type="transmembrane region" description="Helical" evidence="1">
    <location>
        <begin position="200"/>
        <end position="219"/>
    </location>
</feature>
<sequence>MTTSLPAPAASPYRRDLIIYLAIAFGLAWASWAAAIALGGSVEDQGSPAYQPYVLGAFSPLIGALVIRVRRRRRGEPAPAHAVATRRATLAWASLLLLLAAAIVLAGALIAHQAGGPAITSQDAEDAVGKTPGLPVFLFGILLTGPLSEEPGWRGTMLPRMRASMDRVRAALVLGVIWSVWHLPLFLIDGSQQHKLGLSSPSGLLFAVSVLPMCLLTVAAYERAGIVASMAVHFASNLVMVLLNVHAPVTMALIIGIQAIAASALLAAGGSRSRTPAAAPAGA</sequence>
<reference evidence="3 4" key="1">
    <citation type="submission" date="2020-05" db="EMBL/GenBank/DDBJ databases">
        <title>Actinomadura verrucosospora NRRL-B18236 (PFL_A860) Genome sequencing and assembly.</title>
        <authorList>
            <person name="Samborskyy M."/>
        </authorList>
    </citation>
    <scope>NUCLEOTIDE SEQUENCE [LARGE SCALE GENOMIC DNA]</scope>
    <source>
        <strain evidence="3 4">NRRL:B18236</strain>
    </source>
</reference>
<keyword evidence="1" id="KW-1133">Transmembrane helix</keyword>
<dbReference type="RefSeq" id="WP_173097041.1">
    <property type="nucleotide sequence ID" value="NZ_CP053892.1"/>
</dbReference>
<dbReference type="AlphaFoldDB" id="A0A7D3VU84"/>
<evidence type="ECO:0000256" key="1">
    <source>
        <dbReference type="SAM" id="Phobius"/>
    </source>
</evidence>
<feature type="transmembrane region" description="Helical" evidence="1">
    <location>
        <begin position="249"/>
        <end position="268"/>
    </location>
</feature>
<evidence type="ECO:0000313" key="4">
    <source>
        <dbReference type="Proteomes" id="UP000501240"/>
    </source>
</evidence>
<dbReference type="Pfam" id="PF02517">
    <property type="entry name" value="Rce1-like"/>
    <property type="match status" value="1"/>
</dbReference>
<feature type="transmembrane region" description="Helical" evidence="1">
    <location>
        <begin position="50"/>
        <end position="69"/>
    </location>
</feature>
<dbReference type="Proteomes" id="UP000501240">
    <property type="component" value="Chromosome"/>
</dbReference>
<protein>
    <submittedName>
        <fullName evidence="3">Abortive infection protein</fullName>
    </submittedName>
</protein>
<keyword evidence="1" id="KW-0812">Transmembrane</keyword>
<evidence type="ECO:0000259" key="2">
    <source>
        <dbReference type="Pfam" id="PF02517"/>
    </source>
</evidence>
<dbReference type="GO" id="GO:0080120">
    <property type="term" value="P:CAAX-box protein maturation"/>
    <property type="evidence" value="ECO:0007669"/>
    <property type="project" value="UniProtKB-ARBA"/>
</dbReference>
<dbReference type="PANTHER" id="PTHR35797:SF1">
    <property type="entry name" value="PROTEASE"/>
    <property type="match status" value="1"/>
</dbReference>